<proteinExistence type="predicted"/>
<reference evidence="1 2" key="1">
    <citation type="submission" date="2024-12" db="EMBL/GenBank/DDBJ databases">
        <authorList>
            <person name="Alaofin S."/>
            <person name="Velasco D."/>
            <person name="Li D."/>
            <person name="Baldwin T."/>
            <person name="Liu Z."/>
            <person name="Schachterle J.K."/>
        </authorList>
    </citation>
    <scope>NUCLEOTIDE SEQUENCE [LARGE SCALE GENOMIC DNA]</scope>
    <source>
        <strain evidence="1 2">B1</strain>
    </source>
</reference>
<dbReference type="RefSeq" id="WP_153476686.1">
    <property type="nucleotide sequence ID" value="NZ_CP064001.1"/>
</dbReference>
<keyword evidence="2" id="KW-1185">Reference proteome</keyword>
<organism evidence="1 2">
    <name type="scientific">Xanthomonas translucens pv. translucens</name>
    <dbReference type="NCBI Taxonomy" id="134875"/>
    <lineage>
        <taxon>Bacteria</taxon>
        <taxon>Pseudomonadati</taxon>
        <taxon>Pseudomonadota</taxon>
        <taxon>Gammaproteobacteria</taxon>
        <taxon>Lysobacterales</taxon>
        <taxon>Lysobacteraceae</taxon>
        <taxon>Xanthomonas</taxon>
        <taxon>Xanthomonas translucens group</taxon>
    </lineage>
</organism>
<comment type="caution">
    <text evidence="1">The sequence shown here is derived from an EMBL/GenBank/DDBJ whole genome shotgun (WGS) entry which is preliminary data.</text>
</comment>
<gene>
    <name evidence="1" type="ORF">ACK3FC_07370</name>
</gene>
<dbReference type="EMBL" id="JBKAMQ010000002">
    <property type="protein sequence ID" value="MFN6507052.1"/>
    <property type="molecule type" value="Genomic_DNA"/>
</dbReference>
<protein>
    <recommendedName>
        <fullName evidence="3">Bacteriocin</fullName>
    </recommendedName>
</protein>
<name>A0ABW9KTE5_XANCT</name>
<accession>A0ABW9KTE5</accession>
<dbReference type="Proteomes" id="UP001635788">
    <property type="component" value="Unassembled WGS sequence"/>
</dbReference>
<sequence length="46" mass="4961">MKELDINEIEGVSGGSLYGELNEAYEAVKEFGSSFWASAKAAYGIE</sequence>
<evidence type="ECO:0008006" key="3">
    <source>
        <dbReference type="Google" id="ProtNLM"/>
    </source>
</evidence>
<evidence type="ECO:0000313" key="1">
    <source>
        <dbReference type="EMBL" id="MFN6507052.1"/>
    </source>
</evidence>
<evidence type="ECO:0000313" key="2">
    <source>
        <dbReference type="Proteomes" id="UP001635788"/>
    </source>
</evidence>